<dbReference type="SUPFAM" id="SSF50129">
    <property type="entry name" value="GroES-like"/>
    <property type="match status" value="1"/>
</dbReference>
<sequence>MRGILVEKTGGTEVLQFRTDLPVPEPKEGEILVKNDYIGVNFIDTGLYPSLKPEILGREAAGNIIALGPNVPSSFSPGDRVAWLGTGAYAEYSSISAAKAVHIPSTVSSSDAAAALLQGLTALTLVREAYAVKAGEFVLVHAAAGGVGLWLCQILKSIGARTIGTVSTTAKAELAKVNGAEFVVEYSREDVVQRVKEITRGEGVAAVFDGVGKDTFEADLEVVARKGTVVSFGNASGPVPPLEIS</sequence>
<dbReference type="GO" id="GO:0035925">
    <property type="term" value="F:mRNA 3'-UTR AU-rich region binding"/>
    <property type="evidence" value="ECO:0007669"/>
    <property type="project" value="TreeGrafter"/>
</dbReference>
<dbReference type="InterPro" id="IPR047618">
    <property type="entry name" value="QOR-like"/>
</dbReference>
<comment type="caution">
    <text evidence="6">The sequence shown here is derived from an EMBL/GenBank/DDBJ whole genome shotgun (WGS) entry which is preliminary data.</text>
</comment>
<evidence type="ECO:0000256" key="2">
    <source>
        <dbReference type="ARBA" id="ARBA00023002"/>
    </source>
</evidence>
<dbReference type="GO" id="GO:0070402">
    <property type="term" value="F:NADPH binding"/>
    <property type="evidence" value="ECO:0007669"/>
    <property type="project" value="TreeGrafter"/>
</dbReference>
<protein>
    <recommendedName>
        <fullName evidence="4">Probable quinone oxidoreductase</fullName>
    </recommendedName>
    <alternativeName>
        <fullName evidence="3">NADPH:quinone reductase</fullName>
    </alternativeName>
</protein>
<dbReference type="Gene3D" id="3.90.180.10">
    <property type="entry name" value="Medium-chain alcohol dehydrogenases, catalytic domain"/>
    <property type="match status" value="1"/>
</dbReference>
<keyword evidence="2" id="KW-0560">Oxidoreductase</keyword>
<dbReference type="FunFam" id="3.40.50.720:FF:000053">
    <property type="entry name" value="Quinone oxidoreductase 1"/>
    <property type="match status" value="1"/>
</dbReference>
<dbReference type="Pfam" id="PF00107">
    <property type="entry name" value="ADH_zinc_N"/>
    <property type="match status" value="1"/>
</dbReference>
<dbReference type="GO" id="GO:0008270">
    <property type="term" value="F:zinc ion binding"/>
    <property type="evidence" value="ECO:0007669"/>
    <property type="project" value="InterPro"/>
</dbReference>
<reference evidence="6" key="1">
    <citation type="submission" date="2021-03" db="EMBL/GenBank/DDBJ databases">
        <title>Comparative genomics and phylogenomic investigation of the class Geoglossomycetes provide insights into ecological specialization and systematics.</title>
        <authorList>
            <person name="Melie T."/>
            <person name="Pirro S."/>
            <person name="Miller A.N."/>
            <person name="Quandt A."/>
        </authorList>
    </citation>
    <scope>NUCLEOTIDE SEQUENCE</scope>
    <source>
        <strain evidence="6">CAQ_001_2017</strain>
    </source>
</reference>
<gene>
    <name evidence="6" type="ORF">GP486_000027</name>
</gene>
<dbReference type="PANTHER" id="PTHR48106:SF13">
    <property type="entry name" value="QUINONE OXIDOREDUCTASE-RELATED"/>
    <property type="match status" value="1"/>
</dbReference>
<dbReference type="InterPro" id="IPR002364">
    <property type="entry name" value="Quin_OxRdtase/zeta-crystal_CS"/>
</dbReference>
<dbReference type="InterPro" id="IPR013149">
    <property type="entry name" value="ADH-like_C"/>
</dbReference>
<dbReference type="SUPFAM" id="SSF51735">
    <property type="entry name" value="NAD(P)-binding Rossmann-fold domains"/>
    <property type="match status" value="1"/>
</dbReference>
<evidence type="ECO:0000256" key="3">
    <source>
        <dbReference type="ARBA" id="ARBA00043088"/>
    </source>
</evidence>
<dbReference type="InterPro" id="IPR036291">
    <property type="entry name" value="NAD(P)-bd_dom_sf"/>
</dbReference>
<evidence type="ECO:0000256" key="4">
    <source>
        <dbReference type="ARBA" id="ARBA00070796"/>
    </source>
</evidence>
<dbReference type="GO" id="GO:0005829">
    <property type="term" value="C:cytosol"/>
    <property type="evidence" value="ECO:0007669"/>
    <property type="project" value="TreeGrafter"/>
</dbReference>
<accession>A0A9P8RU93</accession>
<proteinExistence type="predicted"/>
<dbReference type="GO" id="GO:0003960">
    <property type="term" value="F:quinone reductase (NADPH) activity"/>
    <property type="evidence" value="ECO:0007669"/>
    <property type="project" value="InterPro"/>
</dbReference>
<dbReference type="Pfam" id="PF08240">
    <property type="entry name" value="ADH_N"/>
    <property type="match status" value="1"/>
</dbReference>
<keyword evidence="7" id="KW-1185">Reference proteome</keyword>
<evidence type="ECO:0000259" key="5">
    <source>
        <dbReference type="SMART" id="SM00829"/>
    </source>
</evidence>
<dbReference type="AlphaFoldDB" id="A0A9P8RU93"/>
<dbReference type="SMART" id="SM00829">
    <property type="entry name" value="PKS_ER"/>
    <property type="match status" value="1"/>
</dbReference>
<dbReference type="InterPro" id="IPR013154">
    <property type="entry name" value="ADH-like_N"/>
</dbReference>
<dbReference type="PROSITE" id="PS01162">
    <property type="entry name" value="QOR_ZETA_CRYSTAL"/>
    <property type="match status" value="1"/>
</dbReference>
<dbReference type="InterPro" id="IPR011032">
    <property type="entry name" value="GroES-like_sf"/>
</dbReference>
<dbReference type="Proteomes" id="UP000750711">
    <property type="component" value="Unassembled WGS sequence"/>
</dbReference>
<dbReference type="PANTHER" id="PTHR48106">
    <property type="entry name" value="QUINONE OXIDOREDUCTASE PIG3-RELATED"/>
    <property type="match status" value="1"/>
</dbReference>
<dbReference type="CDD" id="cd05286">
    <property type="entry name" value="QOR2"/>
    <property type="match status" value="1"/>
</dbReference>
<keyword evidence="1" id="KW-0521">NADP</keyword>
<organism evidence="6 7">
    <name type="scientific">Trichoglossum hirsutum</name>
    <dbReference type="NCBI Taxonomy" id="265104"/>
    <lineage>
        <taxon>Eukaryota</taxon>
        <taxon>Fungi</taxon>
        <taxon>Dikarya</taxon>
        <taxon>Ascomycota</taxon>
        <taxon>Pezizomycotina</taxon>
        <taxon>Geoglossomycetes</taxon>
        <taxon>Geoglossales</taxon>
        <taxon>Geoglossaceae</taxon>
        <taxon>Trichoglossum</taxon>
    </lineage>
</organism>
<evidence type="ECO:0000256" key="1">
    <source>
        <dbReference type="ARBA" id="ARBA00022857"/>
    </source>
</evidence>
<evidence type="ECO:0000313" key="6">
    <source>
        <dbReference type="EMBL" id="KAH0569271.1"/>
    </source>
</evidence>
<dbReference type="EMBL" id="JAGHQM010000001">
    <property type="protein sequence ID" value="KAH0569271.1"/>
    <property type="molecule type" value="Genomic_DNA"/>
</dbReference>
<name>A0A9P8RU93_9PEZI</name>
<dbReference type="Gene3D" id="3.40.50.720">
    <property type="entry name" value="NAD(P)-binding Rossmann-like Domain"/>
    <property type="match status" value="1"/>
</dbReference>
<evidence type="ECO:0000313" key="7">
    <source>
        <dbReference type="Proteomes" id="UP000750711"/>
    </source>
</evidence>
<feature type="domain" description="Enoyl reductase (ER)" evidence="5">
    <location>
        <begin position="10"/>
        <end position="242"/>
    </location>
</feature>
<dbReference type="InterPro" id="IPR020843">
    <property type="entry name" value="ER"/>
</dbReference>